<dbReference type="Proteomes" id="UP000577724">
    <property type="component" value="Unassembled WGS sequence"/>
</dbReference>
<protein>
    <submittedName>
        <fullName evidence="1">Uncharacterized protein</fullName>
    </submittedName>
</protein>
<accession>A0ABX2MWS7</accession>
<name>A0ABX2MWS7_9BACL</name>
<organism evidence="1 2">
    <name type="scientific">Paenibacillus taichungensis</name>
    <dbReference type="NCBI Taxonomy" id="484184"/>
    <lineage>
        <taxon>Bacteria</taxon>
        <taxon>Bacillati</taxon>
        <taxon>Bacillota</taxon>
        <taxon>Bacilli</taxon>
        <taxon>Bacillales</taxon>
        <taxon>Paenibacillaceae</taxon>
        <taxon>Paenibacillus</taxon>
    </lineage>
</organism>
<sequence>MINNEYYVKLNQDAQEHYQFYKQQAEALVDRREYTTSKRYDISPYWYARQGEIPGDISDEETDTYYEFDEEGRIRILACDDLIDGYTYVTYADGVITTRTYVDGELDSVKEYLTQDGLVCRSVEYFTRFNKLEYEDYIYEGNRLVEVYQPQYENNDYFVHLLRTYFEYDEQGVLLRVLDGTQGMIYVLMSSEEVFVLRESVKKGLILALKEIVGALCEKQSNKTYCFLSIYLHDEVHTVYSPIFHPGWQEVREEQIEEKDEGEDYYYRIWSSGEHPVNDQQELMDHDLIQKLRTLIMYWRSIGDWWEEGMSLWKEVAYDLNETMNWSAYSGLTENFVVFVEWEAMDVMNGDLQESIPSAKLEVLQSEGIAPRI</sequence>
<reference evidence="1 2" key="1">
    <citation type="submission" date="2020-05" db="EMBL/GenBank/DDBJ databases">
        <title>Genome Sequencing of Type Strains.</title>
        <authorList>
            <person name="Lemaire J.F."/>
            <person name="Inderbitzin P."/>
            <person name="Gregorio O.A."/>
            <person name="Collins S.B."/>
            <person name="Wespe N."/>
            <person name="Knight-Connoni V."/>
        </authorList>
    </citation>
    <scope>NUCLEOTIDE SEQUENCE [LARGE SCALE GENOMIC DNA]</scope>
    <source>
        <strain evidence="1 2">DSM 19942</strain>
    </source>
</reference>
<dbReference type="GeneID" id="97135216"/>
<gene>
    <name evidence="1" type="ORF">HP548_31035</name>
</gene>
<comment type="caution">
    <text evidence="1">The sequence shown here is derived from an EMBL/GenBank/DDBJ whole genome shotgun (WGS) entry which is preliminary data.</text>
</comment>
<evidence type="ECO:0000313" key="1">
    <source>
        <dbReference type="EMBL" id="NUU58521.1"/>
    </source>
</evidence>
<dbReference type="EMBL" id="JABMCC010000121">
    <property type="protein sequence ID" value="NUU58521.1"/>
    <property type="molecule type" value="Genomic_DNA"/>
</dbReference>
<dbReference type="RefSeq" id="WP_175383831.1">
    <property type="nucleotide sequence ID" value="NZ_CBCRYD010000036.1"/>
</dbReference>
<evidence type="ECO:0000313" key="2">
    <source>
        <dbReference type="Proteomes" id="UP000577724"/>
    </source>
</evidence>
<keyword evidence="2" id="KW-1185">Reference proteome</keyword>
<proteinExistence type="predicted"/>